<dbReference type="Proteomes" id="UP000001077">
    <property type="component" value="Unassembled WGS sequence"/>
</dbReference>
<reference evidence="1 2" key="1">
    <citation type="submission" date="2012-03" db="EMBL/GenBank/DDBJ databases">
        <title>The Genome Sequence of Bartonella rattimassiliensis 15908.</title>
        <authorList>
            <consortium name="The Broad Institute Genome Sequencing Platform"/>
            <consortium name="The Broad Institute Genome Sequencing Center for Infectious Disease"/>
            <person name="Feldgarden M."/>
            <person name="Kirby J."/>
            <person name="Kosoy M."/>
            <person name="Birtles R."/>
            <person name="Probert W.S."/>
            <person name="Chiaraviglio L."/>
            <person name="Young S.K."/>
            <person name="Zeng Q."/>
            <person name="Gargeya S."/>
            <person name="Fitzgerald M."/>
            <person name="Haas B."/>
            <person name="Abouelleil A."/>
            <person name="Alvarado L."/>
            <person name="Arachchi H.M."/>
            <person name="Berlin A."/>
            <person name="Chapman S.B."/>
            <person name="Gearin G."/>
            <person name="Goldberg J."/>
            <person name="Griggs A."/>
            <person name="Gujja S."/>
            <person name="Hansen M."/>
            <person name="Heiman D."/>
            <person name="Howarth C."/>
            <person name="Larimer J."/>
            <person name="Lui A."/>
            <person name="MacDonald P.J.P."/>
            <person name="McCowen C."/>
            <person name="Montmayeur A."/>
            <person name="Murphy C."/>
            <person name="Neiman D."/>
            <person name="Pearson M."/>
            <person name="Priest M."/>
            <person name="Roberts A."/>
            <person name="Saif S."/>
            <person name="Shea T."/>
            <person name="Sisk P."/>
            <person name="Stolte C."/>
            <person name="Sykes S."/>
            <person name="Wortman J."/>
            <person name="Nusbaum C."/>
            <person name="Birren B."/>
        </authorList>
    </citation>
    <scope>NUCLEOTIDE SEQUENCE [LARGE SCALE GENOMIC DNA]</scope>
    <source>
        <strain evidence="1 2">15908</strain>
    </source>
</reference>
<protein>
    <submittedName>
        <fullName evidence="1">Uncharacterized protein</fullName>
    </submittedName>
</protein>
<keyword evidence="2" id="KW-1185">Reference proteome</keyword>
<evidence type="ECO:0000313" key="1">
    <source>
        <dbReference type="EMBL" id="EJF82655.1"/>
    </source>
</evidence>
<dbReference type="RefSeq" id="WP_007348002.1">
    <property type="nucleotide sequence ID" value="NZ_CALY02000083.1"/>
</dbReference>
<proteinExistence type="predicted"/>
<dbReference type="OrthoDB" id="9808022at2"/>
<dbReference type="AlphaFoldDB" id="J1JEY6"/>
<accession>J1JEY6</accession>
<dbReference type="EMBL" id="AILY01000059">
    <property type="protein sequence ID" value="EJF82655.1"/>
    <property type="molecule type" value="Genomic_DNA"/>
</dbReference>
<gene>
    <name evidence="1" type="ORF">MCY_01712</name>
</gene>
<sequence length="111" mass="13098">MPANVSKHSPILDEIKPIILRLPYHGLVRKSLIKMNLVPNTIFSKLDVLLSNNLIVEDNDSWQLTKLGWYWYINIMFWLMPEEDQHILKAFIAKKLDETGRFIAKKELMYV</sequence>
<comment type="caution">
    <text evidence="1">The sequence shown here is derived from an EMBL/GenBank/DDBJ whole genome shotgun (WGS) entry which is preliminary data.</text>
</comment>
<name>J1JEY6_9HYPH</name>
<dbReference type="STRING" id="1094556.MCY_01712"/>
<dbReference type="eggNOG" id="COG0635">
    <property type="taxonomic scope" value="Bacteria"/>
</dbReference>
<evidence type="ECO:0000313" key="2">
    <source>
        <dbReference type="Proteomes" id="UP000001077"/>
    </source>
</evidence>
<dbReference type="HOGENOM" id="CLU_149159_0_0_5"/>
<organism evidence="1 2">
    <name type="scientific">Bartonella rattimassiliensis 15908</name>
    <dbReference type="NCBI Taxonomy" id="1094556"/>
    <lineage>
        <taxon>Bacteria</taxon>
        <taxon>Pseudomonadati</taxon>
        <taxon>Pseudomonadota</taxon>
        <taxon>Alphaproteobacteria</taxon>
        <taxon>Hyphomicrobiales</taxon>
        <taxon>Bartonellaceae</taxon>
        <taxon>Bartonella</taxon>
    </lineage>
</organism>
<dbReference type="PATRIC" id="fig|1094556.3.peg.1928"/>